<accession>A0A1R1PFZ9</accession>
<evidence type="ECO:0000313" key="2">
    <source>
        <dbReference type="EMBL" id="OMH79858.1"/>
    </source>
</evidence>
<gene>
    <name evidence="2" type="ORF">AX774_g6723</name>
</gene>
<organism evidence="2 3">
    <name type="scientific">Zancudomyces culisetae</name>
    <name type="common">Gut fungus</name>
    <name type="synonym">Smittium culisetae</name>
    <dbReference type="NCBI Taxonomy" id="1213189"/>
    <lineage>
        <taxon>Eukaryota</taxon>
        <taxon>Fungi</taxon>
        <taxon>Fungi incertae sedis</taxon>
        <taxon>Zoopagomycota</taxon>
        <taxon>Kickxellomycotina</taxon>
        <taxon>Harpellomycetes</taxon>
        <taxon>Harpellales</taxon>
        <taxon>Legeriomycetaceae</taxon>
        <taxon>Zancudomyces</taxon>
    </lineage>
</organism>
<dbReference type="Proteomes" id="UP000188320">
    <property type="component" value="Unassembled WGS sequence"/>
</dbReference>
<feature type="region of interest" description="Disordered" evidence="1">
    <location>
        <begin position="77"/>
        <end position="98"/>
    </location>
</feature>
<evidence type="ECO:0000313" key="3">
    <source>
        <dbReference type="Proteomes" id="UP000188320"/>
    </source>
</evidence>
<proteinExistence type="predicted"/>
<feature type="region of interest" description="Disordered" evidence="1">
    <location>
        <begin position="1"/>
        <end position="45"/>
    </location>
</feature>
<reference evidence="3" key="1">
    <citation type="submission" date="2017-01" db="EMBL/GenBank/DDBJ databases">
        <authorList>
            <person name="Wang Y."/>
            <person name="White M."/>
            <person name="Kvist S."/>
            <person name="Moncalvo J.-M."/>
        </authorList>
    </citation>
    <scope>NUCLEOTIDE SEQUENCE [LARGE SCALE GENOMIC DNA]</scope>
    <source>
        <strain evidence="3">COL-18-3</strain>
    </source>
</reference>
<dbReference type="EMBL" id="LSSK01001383">
    <property type="protein sequence ID" value="OMH79858.1"/>
    <property type="molecule type" value="Genomic_DNA"/>
</dbReference>
<comment type="caution">
    <text evidence="2">The sequence shown here is derived from an EMBL/GenBank/DDBJ whole genome shotgun (WGS) entry which is preliminary data.</text>
</comment>
<dbReference type="AlphaFoldDB" id="A0A1R1PFZ9"/>
<sequence>MSEHLTRKKNNANSNKTNNKGNQLSPKNVSPKRDNNERPQKARASRIQSILWDIKNIILEPKSVVLSFPSPPLLKTHASTMGSGNNNINNSGDGREKSGKSEYRIFCRKFKHSDGILDKTKISMIHEKEWEKNCIVLCPLTVIRTPK</sequence>
<feature type="compositionally biased region" description="Low complexity" evidence="1">
    <location>
        <begin position="82"/>
        <end position="92"/>
    </location>
</feature>
<feature type="compositionally biased region" description="Basic and acidic residues" evidence="1">
    <location>
        <begin position="31"/>
        <end position="40"/>
    </location>
</feature>
<protein>
    <submittedName>
        <fullName evidence="2">Uncharacterized protein</fullName>
    </submittedName>
</protein>
<feature type="compositionally biased region" description="Basic residues" evidence="1">
    <location>
        <begin position="1"/>
        <end position="10"/>
    </location>
</feature>
<evidence type="ECO:0000256" key="1">
    <source>
        <dbReference type="SAM" id="MobiDB-lite"/>
    </source>
</evidence>
<feature type="compositionally biased region" description="Low complexity" evidence="1">
    <location>
        <begin position="11"/>
        <end position="22"/>
    </location>
</feature>
<keyword evidence="3" id="KW-1185">Reference proteome</keyword>
<name>A0A1R1PFZ9_ZANCU</name>